<keyword evidence="1" id="KW-0812">Transmembrane</keyword>
<dbReference type="Proteomes" id="UP000680279">
    <property type="component" value="Unassembled WGS sequence"/>
</dbReference>
<keyword evidence="1" id="KW-0472">Membrane</keyword>
<sequence length="70" mass="8136">MIDDTVQLLEIKTNHSSRNWSFRLSIITIVLSLTATIFAGLSLFYQLNKDDRAELIDLLSSLKDMWQNMF</sequence>
<evidence type="ECO:0000313" key="2">
    <source>
        <dbReference type="EMBL" id="GIN19409.1"/>
    </source>
</evidence>
<feature type="transmembrane region" description="Helical" evidence="1">
    <location>
        <begin position="20"/>
        <end position="45"/>
    </location>
</feature>
<evidence type="ECO:0000256" key="1">
    <source>
        <dbReference type="SAM" id="Phobius"/>
    </source>
</evidence>
<organism evidence="2 3">
    <name type="scientific">Siminovitchia fordii</name>
    <dbReference type="NCBI Taxonomy" id="254759"/>
    <lineage>
        <taxon>Bacteria</taxon>
        <taxon>Bacillati</taxon>
        <taxon>Bacillota</taxon>
        <taxon>Bacilli</taxon>
        <taxon>Bacillales</taxon>
        <taxon>Bacillaceae</taxon>
        <taxon>Siminovitchia</taxon>
    </lineage>
</organism>
<gene>
    <name evidence="2" type="ORF">J1TS3_05430</name>
</gene>
<proteinExistence type="predicted"/>
<keyword evidence="3" id="KW-1185">Reference proteome</keyword>
<dbReference type="EMBL" id="BOQT01000002">
    <property type="protein sequence ID" value="GIN19409.1"/>
    <property type="molecule type" value="Genomic_DNA"/>
</dbReference>
<keyword evidence="1" id="KW-1133">Transmembrane helix</keyword>
<comment type="caution">
    <text evidence="2">The sequence shown here is derived from an EMBL/GenBank/DDBJ whole genome shotgun (WGS) entry which is preliminary data.</text>
</comment>
<protein>
    <submittedName>
        <fullName evidence="2">Uncharacterized protein</fullName>
    </submittedName>
</protein>
<accession>A0ABQ4K0Z1</accession>
<evidence type="ECO:0000313" key="3">
    <source>
        <dbReference type="Proteomes" id="UP000680279"/>
    </source>
</evidence>
<reference evidence="2 3" key="1">
    <citation type="submission" date="2021-03" db="EMBL/GenBank/DDBJ databases">
        <title>Antimicrobial resistance genes in bacteria isolated from Japanese honey, and their potential for conferring macrolide and lincosamide resistance in the American foulbrood pathogen Paenibacillus larvae.</title>
        <authorList>
            <person name="Okamoto M."/>
            <person name="Kumagai M."/>
            <person name="Kanamori H."/>
            <person name="Takamatsu D."/>
        </authorList>
    </citation>
    <scope>NUCLEOTIDE SEQUENCE [LARGE SCALE GENOMIC DNA]</scope>
    <source>
        <strain evidence="2 3">J1TS3</strain>
    </source>
</reference>
<name>A0ABQ4K0Z1_9BACI</name>